<dbReference type="Proteomes" id="UP000825935">
    <property type="component" value="Chromosome 36"/>
</dbReference>
<proteinExistence type="predicted"/>
<name>A0A8T2QAB6_CERRI</name>
<evidence type="ECO:0000313" key="2">
    <source>
        <dbReference type="Proteomes" id="UP000825935"/>
    </source>
</evidence>
<organism evidence="1 2">
    <name type="scientific">Ceratopteris richardii</name>
    <name type="common">Triangle waterfern</name>
    <dbReference type="NCBI Taxonomy" id="49495"/>
    <lineage>
        <taxon>Eukaryota</taxon>
        <taxon>Viridiplantae</taxon>
        <taxon>Streptophyta</taxon>
        <taxon>Embryophyta</taxon>
        <taxon>Tracheophyta</taxon>
        <taxon>Polypodiopsida</taxon>
        <taxon>Polypodiidae</taxon>
        <taxon>Polypodiales</taxon>
        <taxon>Pteridineae</taxon>
        <taxon>Pteridaceae</taxon>
        <taxon>Parkerioideae</taxon>
        <taxon>Ceratopteris</taxon>
    </lineage>
</organism>
<keyword evidence="2" id="KW-1185">Reference proteome</keyword>
<evidence type="ECO:0000313" key="1">
    <source>
        <dbReference type="EMBL" id="KAH7280575.1"/>
    </source>
</evidence>
<comment type="caution">
    <text evidence="1">The sequence shown here is derived from an EMBL/GenBank/DDBJ whole genome shotgun (WGS) entry which is preliminary data.</text>
</comment>
<dbReference type="EMBL" id="CM035441">
    <property type="protein sequence ID" value="KAH7280575.1"/>
    <property type="molecule type" value="Genomic_DNA"/>
</dbReference>
<dbReference type="AlphaFoldDB" id="A0A8T2QAB6"/>
<protein>
    <submittedName>
        <fullName evidence="1">Uncharacterized protein</fullName>
    </submittedName>
</protein>
<reference evidence="1" key="1">
    <citation type="submission" date="2021-08" db="EMBL/GenBank/DDBJ databases">
        <title>WGS assembly of Ceratopteris richardii.</title>
        <authorList>
            <person name="Marchant D.B."/>
            <person name="Chen G."/>
            <person name="Jenkins J."/>
            <person name="Shu S."/>
            <person name="Leebens-Mack J."/>
            <person name="Grimwood J."/>
            <person name="Schmutz J."/>
            <person name="Soltis P."/>
            <person name="Soltis D."/>
            <person name="Chen Z.-H."/>
        </authorList>
    </citation>
    <scope>NUCLEOTIDE SEQUENCE</scope>
    <source>
        <strain evidence="1">Whitten #5841</strain>
        <tissue evidence="1">Leaf</tissue>
    </source>
</reference>
<sequence>MSMLAIGASVRQKVCKLCSSLSCALGLWQSMLEDLVHNPIQKRTSFKTGSNGVTEAFHVHASNRRKRTTKGLQVVFEPFMCSGPLAIFRCKSFEAGGHNKSYGRQTPIPCSKRVEERLQQLFLP</sequence>
<accession>A0A8T2QAB6</accession>
<gene>
    <name evidence="1" type="ORF">KP509_36G003700</name>
</gene>